<name>A0A1D1VDN1_RAMVA</name>
<feature type="transmembrane region" description="Helical" evidence="1">
    <location>
        <begin position="33"/>
        <end position="53"/>
    </location>
</feature>
<gene>
    <name evidence="2" type="primary">RvY_10716-1</name>
    <name evidence="2" type="synonym">RvY_10716.1</name>
    <name evidence="2" type="ORF">RvY_10716</name>
</gene>
<accession>A0A1D1VDN1</accession>
<reference evidence="2 3" key="1">
    <citation type="journal article" date="2016" name="Nat. Commun.">
        <title>Extremotolerant tardigrade genome and improved radiotolerance of human cultured cells by tardigrade-unique protein.</title>
        <authorList>
            <person name="Hashimoto T."/>
            <person name="Horikawa D.D."/>
            <person name="Saito Y."/>
            <person name="Kuwahara H."/>
            <person name="Kozuka-Hata H."/>
            <person name="Shin-I T."/>
            <person name="Minakuchi Y."/>
            <person name="Ohishi K."/>
            <person name="Motoyama A."/>
            <person name="Aizu T."/>
            <person name="Enomoto A."/>
            <person name="Kondo K."/>
            <person name="Tanaka S."/>
            <person name="Hara Y."/>
            <person name="Koshikawa S."/>
            <person name="Sagara H."/>
            <person name="Miura T."/>
            <person name="Yokobori S."/>
            <person name="Miyagawa K."/>
            <person name="Suzuki Y."/>
            <person name="Kubo T."/>
            <person name="Oyama M."/>
            <person name="Kohara Y."/>
            <person name="Fujiyama A."/>
            <person name="Arakawa K."/>
            <person name="Katayama T."/>
            <person name="Toyoda A."/>
            <person name="Kunieda T."/>
        </authorList>
    </citation>
    <scope>NUCLEOTIDE SEQUENCE [LARGE SCALE GENOMIC DNA]</scope>
    <source>
        <strain evidence="2 3">YOKOZUNA-1</strain>
    </source>
</reference>
<evidence type="ECO:0000256" key="1">
    <source>
        <dbReference type="SAM" id="Phobius"/>
    </source>
</evidence>
<keyword evidence="1" id="KW-0812">Transmembrane</keyword>
<evidence type="ECO:0000313" key="3">
    <source>
        <dbReference type="Proteomes" id="UP000186922"/>
    </source>
</evidence>
<dbReference type="AlphaFoldDB" id="A0A1D1VDN1"/>
<keyword evidence="3" id="KW-1185">Reference proteome</keyword>
<comment type="caution">
    <text evidence="2">The sequence shown here is derived from an EMBL/GenBank/DDBJ whole genome shotgun (WGS) entry which is preliminary data.</text>
</comment>
<protein>
    <submittedName>
        <fullName evidence="2">Uncharacterized protein</fullName>
    </submittedName>
</protein>
<dbReference type="Proteomes" id="UP000186922">
    <property type="component" value="Unassembled WGS sequence"/>
</dbReference>
<keyword evidence="1" id="KW-0472">Membrane</keyword>
<sequence>MSLYNVTNLIAAVIFNQTGVCEPTDYFIQESYAILQMVGLFVSYLVYLWAFVLDRLGTNLLI</sequence>
<organism evidence="2 3">
    <name type="scientific">Ramazzottius varieornatus</name>
    <name type="common">Water bear</name>
    <name type="synonym">Tardigrade</name>
    <dbReference type="NCBI Taxonomy" id="947166"/>
    <lineage>
        <taxon>Eukaryota</taxon>
        <taxon>Metazoa</taxon>
        <taxon>Ecdysozoa</taxon>
        <taxon>Tardigrada</taxon>
        <taxon>Eutardigrada</taxon>
        <taxon>Parachela</taxon>
        <taxon>Hypsibioidea</taxon>
        <taxon>Ramazzottiidae</taxon>
        <taxon>Ramazzottius</taxon>
    </lineage>
</organism>
<evidence type="ECO:0000313" key="2">
    <source>
        <dbReference type="EMBL" id="GAU99764.1"/>
    </source>
</evidence>
<proteinExistence type="predicted"/>
<keyword evidence="1" id="KW-1133">Transmembrane helix</keyword>
<dbReference type="EMBL" id="BDGG01000005">
    <property type="protein sequence ID" value="GAU99764.1"/>
    <property type="molecule type" value="Genomic_DNA"/>
</dbReference>